<evidence type="ECO:0000256" key="1">
    <source>
        <dbReference type="SAM" id="MobiDB-lite"/>
    </source>
</evidence>
<gene>
    <name evidence="3" type="ORF">INT43_002051</name>
</gene>
<dbReference type="InterPro" id="IPR036047">
    <property type="entry name" value="F-box-like_dom_sf"/>
</dbReference>
<organism evidence="3 4">
    <name type="scientific">Mortierella isabellina</name>
    <name type="common">Filamentous fungus</name>
    <name type="synonym">Umbelopsis isabellina</name>
    <dbReference type="NCBI Taxonomy" id="91625"/>
    <lineage>
        <taxon>Eukaryota</taxon>
        <taxon>Fungi</taxon>
        <taxon>Fungi incertae sedis</taxon>
        <taxon>Mucoromycota</taxon>
        <taxon>Mucoromycotina</taxon>
        <taxon>Umbelopsidomycetes</taxon>
        <taxon>Umbelopsidales</taxon>
        <taxon>Umbelopsidaceae</taxon>
        <taxon>Umbelopsis</taxon>
    </lineage>
</organism>
<feature type="compositionally biased region" description="Polar residues" evidence="1">
    <location>
        <begin position="287"/>
        <end position="297"/>
    </location>
</feature>
<dbReference type="AlphaFoldDB" id="A0A8H7PSC4"/>
<dbReference type="SUPFAM" id="SSF81383">
    <property type="entry name" value="F-box domain"/>
    <property type="match status" value="1"/>
</dbReference>
<name>A0A8H7PSC4_MORIS</name>
<dbReference type="InterPro" id="IPR001810">
    <property type="entry name" value="F-box_dom"/>
</dbReference>
<dbReference type="EMBL" id="JAEPQZ010000007">
    <property type="protein sequence ID" value="KAG2179201.1"/>
    <property type="molecule type" value="Genomic_DNA"/>
</dbReference>
<evidence type="ECO:0000313" key="3">
    <source>
        <dbReference type="EMBL" id="KAG2179201.1"/>
    </source>
</evidence>
<dbReference type="Gene3D" id="1.20.1280.50">
    <property type="match status" value="1"/>
</dbReference>
<comment type="caution">
    <text evidence="3">The sequence shown here is derived from an EMBL/GenBank/DDBJ whole genome shotgun (WGS) entry which is preliminary data.</text>
</comment>
<dbReference type="Proteomes" id="UP000654370">
    <property type="component" value="Unassembled WGS sequence"/>
</dbReference>
<feature type="domain" description="F-box" evidence="2">
    <location>
        <begin position="1"/>
        <end position="48"/>
    </location>
</feature>
<dbReference type="Pfam" id="PF00646">
    <property type="entry name" value="F-box"/>
    <property type="match status" value="1"/>
</dbReference>
<sequence length="389" mass="44624">MNHILSLDSSILANILEYLSLKDVIRFASSCRNLRQLTFDTAEVWSGHLLFEDSSEDVDDQVIASLIPHITRSYGIQSLRLVNLNKVSPMGILQVFDQFAHALQDIEISASKNVIKDLTRHLEAFALKLALLQVANLIPLTFLEYRSRSQHYIEQLGSYMSESPKSEEEKMAVCNSHAELSARLRWLRLPTRLDDPPFEQLEKIKITFTDEVENSDRIFATLKFRSLMAYLAGANLESNLDSDVQPHRDTHDGRWYSINRKHKISDLDSKLDDVQPSVVNAQPDYEVNQQCSTDSPTNVPPLHYNPETPSKPTPVDLQDTPKMPINNKRKFAHAEPRPSEESKKARRSPPTSQPIVKVYRYRRRQSSNSEQSEETRSQQHVYRPNPVSY</sequence>
<evidence type="ECO:0000313" key="4">
    <source>
        <dbReference type="Proteomes" id="UP000654370"/>
    </source>
</evidence>
<reference evidence="3" key="1">
    <citation type="submission" date="2020-12" db="EMBL/GenBank/DDBJ databases">
        <title>Metabolic potential, ecology and presence of endohyphal bacteria is reflected in genomic diversity of Mucoromycotina.</title>
        <authorList>
            <person name="Muszewska A."/>
            <person name="Okrasinska A."/>
            <person name="Steczkiewicz K."/>
            <person name="Drgas O."/>
            <person name="Orlowska M."/>
            <person name="Perlinska-Lenart U."/>
            <person name="Aleksandrzak-Piekarczyk T."/>
            <person name="Szatraj K."/>
            <person name="Zielenkiewicz U."/>
            <person name="Pilsyk S."/>
            <person name="Malc E."/>
            <person name="Mieczkowski P."/>
            <person name="Kruszewska J.S."/>
            <person name="Biernat P."/>
            <person name="Pawlowska J."/>
        </authorList>
    </citation>
    <scope>NUCLEOTIDE SEQUENCE</scope>
    <source>
        <strain evidence="3">WA0000067209</strain>
    </source>
</reference>
<protein>
    <recommendedName>
        <fullName evidence="2">F-box domain-containing protein</fullName>
    </recommendedName>
</protein>
<dbReference type="CDD" id="cd09917">
    <property type="entry name" value="F-box_SF"/>
    <property type="match status" value="1"/>
</dbReference>
<dbReference type="PROSITE" id="PS50181">
    <property type="entry name" value="FBOX"/>
    <property type="match status" value="1"/>
</dbReference>
<feature type="region of interest" description="Disordered" evidence="1">
    <location>
        <begin position="284"/>
        <end position="389"/>
    </location>
</feature>
<dbReference type="OrthoDB" id="2366918at2759"/>
<proteinExistence type="predicted"/>
<evidence type="ECO:0000259" key="2">
    <source>
        <dbReference type="PROSITE" id="PS50181"/>
    </source>
</evidence>
<keyword evidence="4" id="KW-1185">Reference proteome</keyword>
<accession>A0A8H7PSC4</accession>
<feature type="compositionally biased region" description="Basic and acidic residues" evidence="1">
    <location>
        <begin position="332"/>
        <end position="343"/>
    </location>
</feature>